<feature type="transmembrane region" description="Helical" evidence="1">
    <location>
        <begin position="464"/>
        <end position="484"/>
    </location>
</feature>
<feature type="transmembrane region" description="Helical" evidence="1">
    <location>
        <begin position="290"/>
        <end position="307"/>
    </location>
</feature>
<feature type="transmembrane region" description="Helical" evidence="1">
    <location>
        <begin position="94"/>
        <end position="113"/>
    </location>
</feature>
<keyword evidence="1" id="KW-1133">Transmembrane helix</keyword>
<protein>
    <recommendedName>
        <fullName evidence="4">Membrane protein 6-pyruvoyl-tetrahydropterin synthase-related domain-containing protein</fullName>
    </recommendedName>
</protein>
<dbReference type="STRING" id="1802583.A2311_03525"/>
<sequence>MSFFRKHWPWLFFALVVLLFFAKYLDGQHIFAYKDLSRYFYPLRQLMVEQAWAGHWPLWNPYIFCGFPLLATLQSCVFYPVSVIYYLLPFNLAFNYYLIAHYFLAACFMYLLLRHYQLQKMPSVFGALSWTFSGYLLSVSNMNTTLSSVIWLPLVLMVFDKGLARPGYYLPPLSLLLGIMFLGGEPTIYYITAWILLAYALVFASNKINAVLYLFLGYLFSLGLVAIQLLPFLELSRLSDRVVRTTWEIVSFRSFPPRETLTFLLPYLFGNPTLPGNYSEALLGQQLQDWLNSAYLGLVTVVCAFAANWKDKKIVFFWSLAGTGLIMAFGEYTPIYKLLYTFVPGLGLIRFPVKYLFMTTMAVSVLAAFGFQGLLEERRRDSLLAWIFGLLVSISFLITLIFWLNLQAIYNYLVQQYPQTIPIEFFNNLANILQFDLLTMIYATIFLFIFWVLFLLFSKKKLKTAWFAVSLILLALADLVANGASIPVGCSRQVYEQRPDFYRLMQKDKQLYRFYYTHQLDMENRYLFGETFEQGLIEAKTNLAANWPMIFRLYNFMGYDSIRPLPLAQFDINVLTDDKLPRTHKYLSLFNVKYFAATKPLHLQGFRLISHKYQYGLPLYYYENRQVMPRAYFLNEKLAPDRRIGQAEIVLYDYDRVSLKCRTKKASLLFLSDAYYPGWQATVDGKAEHIIRANDLFRAVAIPAGNHQVEFAYQPASFRWGMIISLLSAVALLVIHFKTR</sequence>
<dbReference type="InterPro" id="IPR018580">
    <property type="entry name" value="Uncharacterised_YfhO"/>
</dbReference>
<evidence type="ECO:0000256" key="1">
    <source>
        <dbReference type="SAM" id="Phobius"/>
    </source>
</evidence>
<feature type="transmembrane region" description="Helical" evidence="1">
    <location>
        <begin position="383"/>
        <end position="404"/>
    </location>
</feature>
<dbReference type="Pfam" id="PF09586">
    <property type="entry name" value="YfhO"/>
    <property type="match status" value="1"/>
</dbReference>
<dbReference type="Proteomes" id="UP000178951">
    <property type="component" value="Unassembled WGS sequence"/>
</dbReference>
<dbReference type="PANTHER" id="PTHR38454">
    <property type="entry name" value="INTEGRAL MEMBRANE PROTEIN-RELATED"/>
    <property type="match status" value="1"/>
</dbReference>
<evidence type="ECO:0000313" key="3">
    <source>
        <dbReference type="Proteomes" id="UP000178951"/>
    </source>
</evidence>
<keyword evidence="1" id="KW-0472">Membrane</keyword>
<evidence type="ECO:0000313" key="2">
    <source>
        <dbReference type="EMBL" id="OGC35633.1"/>
    </source>
</evidence>
<proteinExistence type="predicted"/>
<feature type="transmembrane region" description="Helical" evidence="1">
    <location>
        <begin position="133"/>
        <end position="159"/>
    </location>
</feature>
<reference evidence="2 3" key="1">
    <citation type="journal article" date="2016" name="Nat. Commun.">
        <title>Thousands of microbial genomes shed light on interconnected biogeochemical processes in an aquifer system.</title>
        <authorList>
            <person name="Anantharaman K."/>
            <person name="Brown C.T."/>
            <person name="Hug L.A."/>
            <person name="Sharon I."/>
            <person name="Castelle C.J."/>
            <person name="Probst A.J."/>
            <person name="Thomas B.C."/>
            <person name="Singh A."/>
            <person name="Wilkins M.J."/>
            <person name="Karaoz U."/>
            <person name="Brodie E.L."/>
            <person name="Williams K.H."/>
            <person name="Hubbard S.S."/>
            <person name="Banfield J.F."/>
        </authorList>
    </citation>
    <scope>NUCLEOTIDE SEQUENCE [LARGE SCALE GENOMIC DNA]</scope>
</reference>
<feature type="transmembrane region" description="Helical" evidence="1">
    <location>
        <begin position="718"/>
        <end position="737"/>
    </location>
</feature>
<dbReference type="PANTHER" id="PTHR38454:SF1">
    <property type="entry name" value="INTEGRAL MEMBRANE PROTEIN"/>
    <property type="match status" value="1"/>
</dbReference>
<comment type="caution">
    <text evidence="2">The sequence shown here is derived from an EMBL/GenBank/DDBJ whole genome shotgun (WGS) entry which is preliminary data.</text>
</comment>
<name>A0A1F4TUA3_UNCSA</name>
<feature type="transmembrane region" description="Helical" evidence="1">
    <location>
        <begin position="355"/>
        <end position="371"/>
    </location>
</feature>
<feature type="transmembrane region" description="Helical" evidence="1">
    <location>
        <begin position="61"/>
        <end position="87"/>
    </location>
</feature>
<evidence type="ECO:0008006" key="4">
    <source>
        <dbReference type="Google" id="ProtNLM"/>
    </source>
</evidence>
<gene>
    <name evidence="2" type="ORF">A2311_03525</name>
</gene>
<dbReference type="AlphaFoldDB" id="A0A1F4TUA3"/>
<feature type="transmembrane region" description="Helical" evidence="1">
    <location>
        <begin position="437"/>
        <end position="457"/>
    </location>
</feature>
<organism evidence="2 3">
    <name type="scientific">candidate division WOR-1 bacterium RIFOXYB2_FULL_48_7</name>
    <dbReference type="NCBI Taxonomy" id="1802583"/>
    <lineage>
        <taxon>Bacteria</taxon>
        <taxon>Bacillati</taxon>
        <taxon>Saganbacteria</taxon>
    </lineage>
</organism>
<dbReference type="EMBL" id="MEUF01000023">
    <property type="protein sequence ID" value="OGC35633.1"/>
    <property type="molecule type" value="Genomic_DNA"/>
</dbReference>
<keyword evidence="1" id="KW-0812">Transmembrane</keyword>
<feature type="transmembrane region" description="Helical" evidence="1">
    <location>
        <begin position="314"/>
        <end position="335"/>
    </location>
</feature>
<feature type="transmembrane region" description="Helical" evidence="1">
    <location>
        <begin position="211"/>
        <end position="233"/>
    </location>
</feature>
<accession>A0A1F4TUA3</accession>